<dbReference type="SUPFAM" id="SSF56112">
    <property type="entry name" value="Protein kinase-like (PK-like)"/>
    <property type="match status" value="1"/>
</dbReference>
<evidence type="ECO:0000256" key="7">
    <source>
        <dbReference type="ARBA" id="ARBA00022840"/>
    </source>
</evidence>
<dbReference type="InterPro" id="IPR039046">
    <property type="entry name" value="PDPK1"/>
</dbReference>
<comment type="catalytic activity">
    <reaction evidence="9">
        <text>L-seryl-[protein] + ATP = O-phospho-L-seryl-[protein] + ADP + H(+)</text>
        <dbReference type="Rhea" id="RHEA:17989"/>
        <dbReference type="Rhea" id="RHEA-COMP:9863"/>
        <dbReference type="Rhea" id="RHEA-COMP:11604"/>
        <dbReference type="ChEBI" id="CHEBI:15378"/>
        <dbReference type="ChEBI" id="CHEBI:29999"/>
        <dbReference type="ChEBI" id="CHEBI:30616"/>
        <dbReference type="ChEBI" id="CHEBI:83421"/>
        <dbReference type="ChEBI" id="CHEBI:456216"/>
        <dbReference type="EC" id="2.7.11.1"/>
    </reaction>
</comment>
<evidence type="ECO:0000256" key="9">
    <source>
        <dbReference type="ARBA" id="ARBA00048679"/>
    </source>
</evidence>
<dbReference type="GeneID" id="16075982"/>
<keyword evidence="7 10" id="KW-0067">ATP-binding</keyword>
<comment type="catalytic activity">
    <reaction evidence="8">
        <text>L-threonyl-[protein] + ATP = O-phospho-L-threonyl-[protein] + ADP + H(+)</text>
        <dbReference type="Rhea" id="RHEA:46608"/>
        <dbReference type="Rhea" id="RHEA-COMP:11060"/>
        <dbReference type="Rhea" id="RHEA-COMP:11605"/>
        <dbReference type="ChEBI" id="CHEBI:15378"/>
        <dbReference type="ChEBI" id="CHEBI:30013"/>
        <dbReference type="ChEBI" id="CHEBI:30616"/>
        <dbReference type="ChEBI" id="CHEBI:61977"/>
        <dbReference type="ChEBI" id="CHEBI:456216"/>
        <dbReference type="EC" id="2.7.11.1"/>
    </reaction>
</comment>
<dbReference type="FunFam" id="1.10.510.10:FF:000163">
    <property type="entry name" value="3-phosphoinositide-dependent protein kinase 1"/>
    <property type="match status" value="1"/>
</dbReference>
<evidence type="ECO:0000256" key="11">
    <source>
        <dbReference type="SAM" id="MobiDB-lite"/>
    </source>
</evidence>
<feature type="region of interest" description="Disordered" evidence="11">
    <location>
        <begin position="53"/>
        <end position="72"/>
    </location>
</feature>
<evidence type="ECO:0000256" key="8">
    <source>
        <dbReference type="ARBA" id="ARBA00047899"/>
    </source>
</evidence>
<dbReference type="InterPro" id="IPR011009">
    <property type="entry name" value="Kinase-like_dom_sf"/>
</dbReference>
<dbReference type="InParanoid" id="F2U695"/>
<comment type="similarity">
    <text evidence="1">Belongs to the protein kinase superfamily. AGC Ser/Thr protein kinase family. PDPK1 subfamily.</text>
</comment>
<feature type="domain" description="Protein kinase" evidence="12">
    <location>
        <begin position="75"/>
        <end position="334"/>
    </location>
</feature>
<evidence type="ECO:0000256" key="5">
    <source>
        <dbReference type="ARBA" id="ARBA00022741"/>
    </source>
</evidence>
<sequence>MSGVDEEQLIKELKGKGHSEVYARAYAAKVHEGELFAHHFALLREKRAKSKGDIAATSAPAPEQAEPRKRRPDDFIISKRLGQGSYSSVFLCTEKETGREFAIKILDKAHIQKERKEKYVLTERDVFNALRSPFIVQLYYTFQDPARLYFVIEFCKNGELLDWLQKLGSFDEKCTRFYVAEMVLALEHMHAHDIIHRDLKPENVLLDENMHIKITDFGTAKMLKKDSNGRSDSFVGTAQYVSPELLSEKSVGKSSDLWGLGCILYQLLAGKVPFRAGNDYQTFRLISQVDFSFPPGFPEKGKDLVEKLLVRDPTKRLGCEEMGGFAALKAHPFFEGIDWETLATQTPPKLEAYLPAMTPGEKGIHETDPADDELAELEAAVYRRQMGEIQVMSKEDKQRQEQLAQQAKESPWHSFLNEGELIIKTGLVDKRRGLFSKRRQLILTDTPRLIYIDPEALEIKGEIPWSNELQPQFKNMRTFFVHTPNRTYYLEDVERKSIAWVDTINHMLKLQKEQNK</sequence>
<dbReference type="PROSITE" id="PS00107">
    <property type="entry name" value="PROTEIN_KINASE_ATP"/>
    <property type="match status" value="1"/>
</dbReference>
<dbReference type="PROSITE" id="PS50011">
    <property type="entry name" value="PROTEIN_KINASE_DOM"/>
    <property type="match status" value="1"/>
</dbReference>
<evidence type="ECO:0000256" key="4">
    <source>
        <dbReference type="ARBA" id="ARBA00022679"/>
    </source>
</evidence>
<evidence type="ECO:0000256" key="6">
    <source>
        <dbReference type="ARBA" id="ARBA00022777"/>
    </source>
</evidence>
<dbReference type="CDD" id="cd05581">
    <property type="entry name" value="STKc_PDK1"/>
    <property type="match status" value="1"/>
</dbReference>
<dbReference type="eggNOG" id="KOG0592">
    <property type="taxonomic scope" value="Eukaryota"/>
</dbReference>
<dbReference type="Proteomes" id="UP000007799">
    <property type="component" value="Unassembled WGS sequence"/>
</dbReference>
<feature type="binding site" evidence="10">
    <location>
        <position position="104"/>
    </location>
    <ligand>
        <name>ATP</name>
        <dbReference type="ChEBI" id="CHEBI:30616"/>
    </ligand>
</feature>
<dbReference type="Pfam" id="PF14593">
    <property type="entry name" value="PH_3"/>
    <property type="match status" value="1"/>
</dbReference>
<evidence type="ECO:0000256" key="1">
    <source>
        <dbReference type="ARBA" id="ARBA00010006"/>
    </source>
</evidence>
<dbReference type="Pfam" id="PF00069">
    <property type="entry name" value="Pkinase"/>
    <property type="match status" value="1"/>
</dbReference>
<organism evidence="14">
    <name type="scientific">Salpingoeca rosetta (strain ATCC 50818 / BSB-021)</name>
    <dbReference type="NCBI Taxonomy" id="946362"/>
    <lineage>
        <taxon>Eukaryota</taxon>
        <taxon>Choanoflagellata</taxon>
        <taxon>Craspedida</taxon>
        <taxon>Salpingoecidae</taxon>
        <taxon>Salpingoeca</taxon>
    </lineage>
</organism>
<dbReference type="InterPro" id="IPR033931">
    <property type="entry name" value="PDK1-typ_PH"/>
</dbReference>
<keyword evidence="5 10" id="KW-0547">Nucleotide-binding</keyword>
<evidence type="ECO:0000313" key="14">
    <source>
        <dbReference type="Proteomes" id="UP000007799"/>
    </source>
</evidence>
<dbReference type="InterPro" id="IPR000719">
    <property type="entry name" value="Prot_kinase_dom"/>
</dbReference>
<keyword evidence="14" id="KW-1185">Reference proteome</keyword>
<dbReference type="RefSeq" id="XP_004995400.1">
    <property type="nucleotide sequence ID" value="XM_004995343.1"/>
</dbReference>
<dbReference type="InterPro" id="IPR050236">
    <property type="entry name" value="Ser_Thr_kinase_AGC"/>
</dbReference>
<dbReference type="PROSITE" id="PS00108">
    <property type="entry name" value="PROTEIN_KINASE_ST"/>
    <property type="match status" value="1"/>
</dbReference>
<dbReference type="EMBL" id="GL832962">
    <property type="protein sequence ID" value="EGD83036.1"/>
    <property type="molecule type" value="Genomic_DNA"/>
</dbReference>
<accession>F2U695</accession>
<dbReference type="Gene3D" id="2.30.29.30">
    <property type="entry name" value="Pleckstrin-homology domain (PH domain)/Phosphotyrosine-binding domain (PTB)"/>
    <property type="match status" value="1"/>
</dbReference>
<dbReference type="Gene3D" id="1.10.510.10">
    <property type="entry name" value="Transferase(Phosphotransferase) domain 1"/>
    <property type="match status" value="1"/>
</dbReference>
<protein>
    <recommendedName>
        <fullName evidence="2">non-specific serine/threonine protein kinase</fullName>
        <ecNumber evidence="2">2.7.11.1</ecNumber>
    </recommendedName>
</protein>
<dbReference type="SMART" id="SM00220">
    <property type="entry name" value="S_TKc"/>
    <property type="match status" value="1"/>
</dbReference>
<reference evidence="13" key="1">
    <citation type="submission" date="2009-08" db="EMBL/GenBank/DDBJ databases">
        <title>Annotation of Salpingoeca rosetta.</title>
        <authorList>
            <consortium name="The Broad Institute Genome Sequencing Platform"/>
            <person name="Russ C."/>
            <person name="Cuomo C."/>
            <person name="Burger G."/>
            <person name="Gray M.W."/>
            <person name="Holland P.W.H."/>
            <person name="King N."/>
            <person name="Lang F.B.F."/>
            <person name="Roger A.J."/>
            <person name="Ruiz-Trillo I."/>
            <person name="Young S.K."/>
            <person name="Zeng Q."/>
            <person name="Gargeya S."/>
            <person name="Alvarado L."/>
            <person name="Berlin A."/>
            <person name="Chapman S.B."/>
            <person name="Chen Z."/>
            <person name="Freedman E."/>
            <person name="Gellesch M."/>
            <person name="Goldberg J."/>
            <person name="Griggs A."/>
            <person name="Gujja S."/>
            <person name="Heilman E."/>
            <person name="Heiman D."/>
            <person name="Howarth C."/>
            <person name="Mehta T."/>
            <person name="Neiman D."/>
            <person name="Pearson M."/>
            <person name="Roberts A."/>
            <person name="Saif S."/>
            <person name="Shea T."/>
            <person name="Shenoy N."/>
            <person name="Sisk P."/>
            <person name="Stolte C."/>
            <person name="Sykes S."/>
            <person name="White J."/>
            <person name="Yandava C."/>
            <person name="Haas B."/>
            <person name="Nusbaum C."/>
            <person name="Birren B."/>
        </authorList>
    </citation>
    <scope>NUCLEOTIDE SEQUENCE [LARGE SCALE GENOMIC DNA]</scope>
    <source>
        <strain evidence="13">ATCC 50818</strain>
    </source>
</reference>
<dbReference type="AlphaFoldDB" id="F2U695"/>
<dbReference type="EC" id="2.7.11.1" evidence="2"/>
<dbReference type="STRING" id="946362.F2U695"/>
<dbReference type="Gene3D" id="3.30.200.20">
    <property type="entry name" value="Phosphorylase Kinase, domain 1"/>
    <property type="match status" value="1"/>
</dbReference>
<evidence type="ECO:0000256" key="10">
    <source>
        <dbReference type="PROSITE-ProRule" id="PRU10141"/>
    </source>
</evidence>
<evidence type="ECO:0000313" key="13">
    <source>
        <dbReference type="EMBL" id="EGD83036.1"/>
    </source>
</evidence>
<gene>
    <name evidence="13" type="ORF">PTSG_03674</name>
</gene>
<proteinExistence type="inferred from homology"/>
<evidence type="ECO:0000259" key="12">
    <source>
        <dbReference type="PROSITE" id="PS50011"/>
    </source>
</evidence>
<dbReference type="PANTHER" id="PTHR24356">
    <property type="entry name" value="SERINE/THREONINE-PROTEIN KINASE"/>
    <property type="match status" value="1"/>
</dbReference>
<evidence type="ECO:0000256" key="3">
    <source>
        <dbReference type="ARBA" id="ARBA00022527"/>
    </source>
</evidence>
<dbReference type="InterPro" id="IPR011993">
    <property type="entry name" value="PH-like_dom_sf"/>
</dbReference>
<dbReference type="PANTHER" id="PTHR24356:SF163">
    <property type="entry name" value="3-PHOSPHOINOSITIDE-DEPENDENT PROTEIN KINASE 1-RELATED"/>
    <property type="match status" value="1"/>
</dbReference>
<dbReference type="InterPro" id="IPR017441">
    <property type="entry name" value="Protein_kinase_ATP_BS"/>
</dbReference>
<dbReference type="InterPro" id="IPR008271">
    <property type="entry name" value="Ser/Thr_kinase_AS"/>
</dbReference>
<dbReference type="OrthoDB" id="347657at2759"/>
<keyword evidence="6 13" id="KW-0418">Kinase</keyword>
<dbReference type="SUPFAM" id="SSF50729">
    <property type="entry name" value="PH domain-like"/>
    <property type="match status" value="1"/>
</dbReference>
<dbReference type="GO" id="GO:0004674">
    <property type="term" value="F:protein serine/threonine kinase activity"/>
    <property type="evidence" value="ECO:0007669"/>
    <property type="project" value="UniProtKB-KW"/>
</dbReference>
<dbReference type="GO" id="GO:0005524">
    <property type="term" value="F:ATP binding"/>
    <property type="evidence" value="ECO:0007669"/>
    <property type="project" value="UniProtKB-UniRule"/>
</dbReference>
<evidence type="ECO:0000256" key="2">
    <source>
        <dbReference type="ARBA" id="ARBA00012513"/>
    </source>
</evidence>
<dbReference type="FunCoup" id="F2U695">
    <property type="interactions" value="1236"/>
</dbReference>
<name>F2U695_SALR5</name>
<dbReference type="OMA" id="QYRVPDN"/>
<dbReference type="GO" id="GO:0035556">
    <property type="term" value="P:intracellular signal transduction"/>
    <property type="evidence" value="ECO:0007669"/>
    <property type="project" value="TreeGrafter"/>
</dbReference>
<dbReference type="FunFam" id="3.30.200.20:FF:000191">
    <property type="entry name" value="3-phosphoinositide-dependent protein kinase 2-like"/>
    <property type="match status" value="1"/>
</dbReference>
<keyword evidence="4" id="KW-0808">Transferase</keyword>
<dbReference type="KEGG" id="sre:PTSG_03674"/>
<keyword evidence="3" id="KW-0723">Serine/threonine-protein kinase</keyword>
<dbReference type="CDD" id="cd01262">
    <property type="entry name" value="PH_PDK1"/>
    <property type="match status" value="1"/>
</dbReference>